<gene>
    <name evidence="1" type="ORF">E0946_03115</name>
</gene>
<keyword evidence="2" id="KW-1185">Reference proteome</keyword>
<dbReference type="EMBL" id="SMOG01000005">
    <property type="protein sequence ID" value="TDF73558.1"/>
    <property type="molecule type" value="Genomic_DNA"/>
</dbReference>
<name>A0AC61QJV9_9BACT</name>
<organism evidence="1 2">
    <name type="scientific">Candidatus Syntrophosphaera thermopropionivorans</name>
    <dbReference type="NCBI Taxonomy" id="2593015"/>
    <lineage>
        <taxon>Bacteria</taxon>
        <taxon>Pseudomonadati</taxon>
        <taxon>Candidatus Cloacimonadota</taxon>
        <taxon>Candidatus Cloacimonadia</taxon>
        <taxon>Candidatus Cloacimonadales</taxon>
        <taxon>Candidatus Cloacimonadaceae</taxon>
        <taxon>Candidatus Syntrophosphaera</taxon>
    </lineage>
</organism>
<accession>A0AC61QJV9</accession>
<protein>
    <submittedName>
        <fullName evidence="1">Sigma-54-dependent Fis family transcriptional regulator</fullName>
    </submittedName>
</protein>
<comment type="caution">
    <text evidence="1">The sequence shown here is derived from an EMBL/GenBank/DDBJ whole genome shotgun (WGS) entry which is preliminary data.</text>
</comment>
<evidence type="ECO:0000313" key="1">
    <source>
        <dbReference type="EMBL" id="TDF73558.1"/>
    </source>
</evidence>
<evidence type="ECO:0000313" key="2">
    <source>
        <dbReference type="Proteomes" id="UP000294588"/>
    </source>
</evidence>
<reference evidence="1" key="1">
    <citation type="submission" date="2019-03" db="EMBL/GenBank/DDBJ databases">
        <title>Candidatus Syntrophosphaera thermopropionivorans: a novel player in syntrophic propionate oxidation during anaerobic digestion.</title>
        <authorList>
            <person name="Dyksma S."/>
        </authorList>
    </citation>
    <scope>NUCLEOTIDE SEQUENCE</scope>
    <source>
        <strain evidence="1">W5</strain>
    </source>
</reference>
<dbReference type="Proteomes" id="UP000294588">
    <property type="component" value="Unassembled WGS sequence"/>
</dbReference>
<proteinExistence type="predicted"/>
<sequence>MKGKVMVLEDDTVLAEQIALILKNNEYEVQLASNSDTFFAQLRTFKPDVILVDVFLVGSRLNGIQVLKYIKENLDFNYKVIVISGEVTTEQIRQIRELGAYHFLEKGPNFNIEQLLFHIDNAINLKRQEEQNLDLQIEYLNLKRQFTQAFPFIGESATINKVRNQLIKFAEADEDVLILGENGTGKEVAANFFYINSRRFGKPFHTIFCSALNESIIERELFGQEKGINGLSDRPYIGLFEKCSEGILFLDEITNLSLNAQAKILRAIENKEIHVVGGSVKKVNTRLILTSNTDIKTFSDPSRFRKDFFYRIEGNIIQIPPLRERGDDIILLMNYFINSYADYYHQSDHLELNSIKDELLTYKWPGNVRELKNFCKYICINEREINNQTILRHLHNKMIQSINETTTGMEKYFYIHNLKHSTAAFERDYILHFLKENNYSVSKTAKVIGLERTTLYKKIKALGLNNVLREN</sequence>